<dbReference type="RefSeq" id="WP_111646747.1">
    <property type="nucleotide sequence ID" value="NZ_JACHWI010000001.1"/>
</dbReference>
<dbReference type="EMBL" id="QLMJ01000001">
    <property type="protein sequence ID" value="RAK42911.1"/>
    <property type="molecule type" value="Genomic_DNA"/>
</dbReference>
<dbReference type="OrthoDB" id="9853519at2"/>
<gene>
    <name evidence="1" type="ORF">B0I29_10141</name>
</gene>
<reference evidence="1 2" key="1">
    <citation type="submission" date="2018-06" db="EMBL/GenBank/DDBJ databases">
        <title>Genomic Encyclopedia of Type Strains, Phase III (KMG-III): the genomes of soil and plant-associated and newly described type strains.</title>
        <authorList>
            <person name="Whitman W."/>
        </authorList>
    </citation>
    <scope>NUCLEOTIDE SEQUENCE [LARGE SCALE GENOMIC DNA]</scope>
    <source>
        <strain evidence="1 2">CGMCC 4.7090</strain>
    </source>
</reference>
<keyword evidence="2" id="KW-1185">Reference proteome</keyword>
<evidence type="ECO:0000313" key="1">
    <source>
        <dbReference type="EMBL" id="RAK42911.1"/>
    </source>
</evidence>
<dbReference type="AlphaFoldDB" id="A0A327ZKW7"/>
<evidence type="ECO:0000313" key="2">
    <source>
        <dbReference type="Proteomes" id="UP000249341"/>
    </source>
</evidence>
<protein>
    <submittedName>
        <fullName evidence="1">Uncharacterized protein</fullName>
    </submittedName>
</protein>
<proteinExistence type="predicted"/>
<sequence>MSDLWSKDGNLPAPFEHLQTHLTDTAARLNAGLDANLPVIGEKSGELDEAVAQAVFPAAVSVRKTMVGLSEMPGVDEERVNQLRSVLNQQEDAANDQARLGVNNR</sequence>
<name>A0A327ZKW7_9ACTN</name>
<comment type="caution">
    <text evidence="1">The sequence shown here is derived from an EMBL/GenBank/DDBJ whole genome shotgun (WGS) entry which is preliminary data.</text>
</comment>
<accession>A0A327ZKW7</accession>
<dbReference type="Proteomes" id="UP000249341">
    <property type="component" value="Unassembled WGS sequence"/>
</dbReference>
<organism evidence="1 2">
    <name type="scientific">Actinoplanes lutulentus</name>
    <dbReference type="NCBI Taxonomy" id="1287878"/>
    <lineage>
        <taxon>Bacteria</taxon>
        <taxon>Bacillati</taxon>
        <taxon>Actinomycetota</taxon>
        <taxon>Actinomycetes</taxon>
        <taxon>Micromonosporales</taxon>
        <taxon>Micromonosporaceae</taxon>
        <taxon>Actinoplanes</taxon>
    </lineage>
</organism>